<accession>A0A8S9KEV4</accession>
<protein>
    <submittedName>
        <fullName evidence="1">Uncharacterized protein</fullName>
    </submittedName>
</protein>
<dbReference type="Proteomes" id="UP000712600">
    <property type="component" value="Unassembled WGS sequence"/>
</dbReference>
<evidence type="ECO:0000313" key="2">
    <source>
        <dbReference type="EMBL" id="KAF2606081.1"/>
    </source>
</evidence>
<gene>
    <name evidence="2" type="ORF">F2Q68_00045698</name>
    <name evidence="3" type="ORF">F2Q69_00050607</name>
    <name evidence="1" type="ORF">F2Q70_00044748</name>
</gene>
<comment type="caution">
    <text evidence="1">The sequence shown here is derived from an EMBL/GenBank/DDBJ whole genome shotgun (WGS) entry which is preliminary data.</text>
</comment>
<evidence type="ECO:0000313" key="1">
    <source>
        <dbReference type="EMBL" id="KAF2593720.1"/>
    </source>
</evidence>
<proteinExistence type="predicted"/>
<dbReference type="AlphaFoldDB" id="A0A8S9KEV4"/>
<reference evidence="3" key="1">
    <citation type="submission" date="2019-12" db="EMBL/GenBank/DDBJ databases">
        <title>Genome sequencing and annotation of Brassica cretica.</title>
        <authorList>
            <person name="Studholme D.J."/>
            <person name="Sarris P."/>
        </authorList>
    </citation>
    <scope>NUCLEOTIDE SEQUENCE</scope>
    <source>
        <strain evidence="3">PFS-109/04</strain>
        <tissue evidence="3">Leaf</tissue>
    </source>
</reference>
<name>A0A8S9KEV4_BRACR</name>
<dbReference type="EMBL" id="QGKW02000276">
    <property type="protein sequence ID" value="KAF2606081.1"/>
    <property type="molecule type" value="Genomic_DNA"/>
</dbReference>
<sequence>MTHEQTMHCKPIANLDRIAAKKVAAKEAEVAAKKVAAKAAEAAAKVVGRSSDPLRVEIMHVSPCVFGSCYLLCS</sequence>
<evidence type="ECO:0000313" key="3">
    <source>
        <dbReference type="EMBL" id="KAF3524095.1"/>
    </source>
</evidence>
<reference evidence="1" key="2">
    <citation type="submission" date="2019-12" db="EMBL/GenBank/DDBJ databases">
        <title>Genome sequencing and annotation of Brassica cretica.</title>
        <authorList>
            <person name="Studholme D.J."/>
            <person name="Sarris P.F."/>
        </authorList>
    </citation>
    <scope>NUCLEOTIDE SEQUENCE</scope>
    <source>
        <strain evidence="2">PFS-001/15</strain>
        <strain evidence="1">PFS-102/07</strain>
        <tissue evidence="1">Leaf</tissue>
    </source>
</reference>
<dbReference type="EMBL" id="QGKX02001347">
    <property type="protein sequence ID" value="KAF3524095.1"/>
    <property type="molecule type" value="Genomic_DNA"/>
</dbReference>
<dbReference type="Proteomes" id="UP000712281">
    <property type="component" value="Unassembled WGS sequence"/>
</dbReference>
<dbReference type="EMBL" id="QGKY02000164">
    <property type="protein sequence ID" value="KAF2593720.1"/>
    <property type="molecule type" value="Genomic_DNA"/>
</dbReference>
<organism evidence="1">
    <name type="scientific">Brassica cretica</name>
    <name type="common">Mustard</name>
    <dbReference type="NCBI Taxonomy" id="69181"/>
    <lineage>
        <taxon>Eukaryota</taxon>
        <taxon>Viridiplantae</taxon>
        <taxon>Streptophyta</taxon>
        <taxon>Embryophyta</taxon>
        <taxon>Tracheophyta</taxon>
        <taxon>Spermatophyta</taxon>
        <taxon>Magnoliopsida</taxon>
        <taxon>eudicotyledons</taxon>
        <taxon>Gunneridae</taxon>
        <taxon>Pentapetalae</taxon>
        <taxon>rosids</taxon>
        <taxon>malvids</taxon>
        <taxon>Brassicales</taxon>
        <taxon>Brassicaceae</taxon>
        <taxon>Brassiceae</taxon>
        <taxon>Brassica</taxon>
    </lineage>
</organism>